<reference evidence="2 3" key="1">
    <citation type="submission" date="2016-12" db="EMBL/GenBank/DDBJ databases">
        <title>Candidatus Reconcilibacillus cellulovorans genome.</title>
        <authorList>
            <person name="Kolinko S."/>
            <person name="Wu Y.-W."/>
            <person name="Tachea F."/>
            <person name="Denzel E."/>
            <person name="Hiras J."/>
            <person name="Baecker N."/>
            <person name="Chan L.J."/>
            <person name="Eichorst S.A."/>
            <person name="Frey D."/>
            <person name="Adams P.D."/>
            <person name="Pray T."/>
            <person name="Tanjore D."/>
            <person name="Petzold C.J."/>
            <person name="Gladden J.M."/>
            <person name="Simmons B.A."/>
            <person name="Singer S.W."/>
        </authorList>
    </citation>
    <scope>NUCLEOTIDE SEQUENCE [LARGE SCALE GENOMIC DNA]</scope>
    <source>
        <strain evidence="2">JTherm</strain>
    </source>
</reference>
<sequence>MTLAQPPSDPAGASLPAAYDPFWPALPAPAQPPTPWEAFGADAAMGWPGAAAPAKSPLLPFGLGNFSLKDLQALVNRMGGIPGILDKIGKAQKLMQTLSQMAPMMKLLVRTFAGKSGSGDAAANPRRTRRRKKRRRPAAYGRRMSRRKRFKRSRMPSGSRRRRYRRRRRRRKKRP</sequence>
<gene>
    <name evidence="2" type="ORF">BLM47_08730</name>
</gene>
<dbReference type="EMBL" id="MOXJ01000019">
    <property type="protein sequence ID" value="PDO10114.1"/>
    <property type="molecule type" value="Genomic_DNA"/>
</dbReference>
<proteinExistence type="predicted"/>
<dbReference type="AlphaFoldDB" id="A0A2A6DZC5"/>
<evidence type="ECO:0000313" key="3">
    <source>
        <dbReference type="Proteomes" id="UP000243688"/>
    </source>
</evidence>
<accession>A0A2A6DZC5</accession>
<evidence type="ECO:0008006" key="4">
    <source>
        <dbReference type="Google" id="ProtNLM"/>
    </source>
</evidence>
<feature type="region of interest" description="Disordered" evidence="1">
    <location>
        <begin position="115"/>
        <end position="175"/>
    </location>
</feature>
<protein>
    <recommendedName>
        <fullName evidence="4">Tyrosine protein kinase</fullName>
    </recommendedName>
</protein>
<feature type="compositionally biased region" description="Basic residues" evidence="1">
    <location>
        <begin position="126"/>
        <end position="175"/>
    </location>
</feature>
<evidence type="ECO:0000313" key="2">
    <source>
        <dbReference type="EMBL" id="PDO10114.1"/>
    </source>
</evidence>
<organism evidence="2 3">
    <name type="scientific">Candidatus Reconcilbacillus cellulovorans</name>
    <dbReference type="NCBI Taxonomy" id="1906605"/>
    <lineage>
        <taxon>Bacteria</taxon>
        <taxon>Bacillati</taxon>
        <taxon>Bacillota</taxon>
        <taxon>Bacilli</taxon>
        <taxon>Bacillales</taxon>
        <taxon>Paenibacillaceae</taxon>
        <taxon>Candidatus Reconcilbacillus</taxon>
    </lineage>
</organism>
<dbReference type="Proteomes" id="UP000243688">
    <property type="component" value="Unassembled WGS sequence"/>
</dbReference>
<evidence type="ECO:0000256" key="1">
    <source>
        <dbReference type="SAM" id="MobiDB-lite"/>
    </source>
</evidence>
<name>A0A2A6DZC5_9BACL</name>
<comment type="caution">
    <text evidence="2">The sequence shown here is derived from an EMBL/GenBank/DDBJ whole genome shotgun (WGS) entry which is preliminary data.</text>
</comment>